<feature type="compositionally biased region" description="Acidic residues" evidence="1">
    <location>
        <begin position="444"/>
        <end position="457"/>
    </location>
</feature>
<dbReference type="EMBL" id="JAANER010000005">
    <property type="protein sequence ID" value="KAG9189118.1"/>
    <property type="molecule type" value="Genomic_DNA"/>
</dbReference>
<sequence>MPYLPAEIHRIIAQYVHREDLPSYRLVNRQLYDIGTEELFSTIVSHYSTASIDRLKELSANERLRRHVKTIFWDTNLWSLNNVRDFHEWERYFAHRAEIDRMHNADFDSRHLYTSGYTQLSQNRREWEAYLDRVTDEKKARKALERLQVLGCFQNLRSIHIVHGALLPAHRGLQKVAELFLGALPAPAVLRRGLELEGFNGSPGVEAFLTIQQYCKSFLKKFRLNAVHPCCFSLLEPGAFDNLSSLNIKLSPWTCRNNPSTRSSTIQLMNDLKMFLVRSKQLESLRIDLNRGNATTRGHRAVLSVRQVFGDEHTWPKLRKLSLRNFFTTPESLLLLLSRHSSTLKDLRLHSIGWEKSLSGTPKARPDRSLRPVRSPVWPQVLQKMSELLCLEHVTVSGMVDEIRFVFGWRLNKNDGLAAAITDYLITGRQCPLIAEDVHFDGICESEDSTPESEDSESWSVSTASP</sequence>
<dbReference type="Proteomes" id="UP001199106">
    <property type="component" value="Unassembled WGS sequence"/>
</dbReference>
<proteinExistence type="predicted"/>
<comment type="caution">
    <text evidence="2">The sequence shown here is derived from an EMBL/GenBank/DDBJ whole genome shotgun (WGS) entry which is preliminary data.</text>
</comment>
<gene>
    <name evidence="2" type="ORF">G6011_05986</name>
</gene>
<evidence type="ECO:0000313" key="3">
    <source>
        <dbReference type="Proteomes" id="UP001199106"/>
    </source>
</evidence>
<keyword evidence="3" id="KW-1185">Reference proteome</keyword>
<name>A0AAD4I7Q0_9PLEO</name>
<evidence type="ECO:0008006" key="4">
    <source>
        <dbReference type="Google" id="ProtNLM"/>
    </source>
</evidence>
<accession>A0AAD4I7Q0</accession>
<reference evidence="2" key="1">
    <citation type="submission" date="2021-07" db="EMBL/GenBank/DDBJ databases">
        <title>Genome Resource of American Ginseng Black Spot Pathogen Alternaria panax.</title>
        <authorList>
            <person name="Qiu C."/>
            <person name="Wang W."/>
            <person name="Liu Z."/>
        </authorList>
    </citation>
    <scope>NUCLEOTIDE SEQUENCE</scope>
    <source>
        <strain evidence="2">BNCC115425</strain>
    </source>
</reference>
<protein>
    <recommendedName>
        <fullName evidence="4">F-box domain-containing protein</fullName>
    </recommendedName>
</protein>
<feature type="region of interest" description="Disordered" evidence="1">
    <location>
        <begin position="444"/>
        <end position="466"/>
    </location>
</feature>
<organism evidence="2 3">
    <name type="scientific">Alternaria panax</name>
    <dbReference type="NCBI Taxonomy" id="48097"/>
    <lineage>
        <taxon>Eukaryota</taxon>
        <taxon>Fungi</taxon>
        <taxon>Dikarya</taxon>
        <taxon>Ascomycota</taxon>
        <taxon>Pezizomycotina</taxon>
        <taxon>Dothideomycetes</taxon>
        <taxon>Pleosporomycetidae</taxon>
        <taxon>Pleosporales</taxon>
        <taxon>Pleosporineae</taxon>
        <taxon>Pleosporaceae</taxon>
        <taxon>Alternaria</taxon>
        <taxon>Alternaria sect. Panax</taxon>
    </lineage>
</organism>
<evidence type="ECO:0000256" key="1">
    <source>
        <dbReference type="SAM" id="MobiDB-lite"/>
    </source>
</evidence>
<evidence type="ECO:0000313" key="2">
    <source>
        <dbReference type="EMBL" id="KAG9189118.1"/>
    </source>
</evidence>
<dbReference type="AlphaFoldDB" id="A0AAD4I7Q0"/>